<dbReference type="OrthoDB" id="2311687at2759"/>
<dbReference type="PANTHER" id="PTHR28064:SF1">
    <property type="entry name" value="INNER KINETOCHORE SUBUNIT NKP2"/>
    <property type="match status" value="1"/>
</dbReference>
<dbReference type="RefSeq" id="XP_033397006.1">
    <property type="nucleotide sequence ID" value="XM_033540575.1"/>
</dbReference>
<feature type="coiled-coil region" evidence="1">
    <location>
        <begin position="122"/>
        <end position="153"/>
    </location>
</feature>
<dbReference type="GeneID" id="54298071"/>
<name>A0A6A6BD45_9PEZI</name>
<dbReference type="InterPro" id="IPR018565">
    <property type="entry name" value="Nkp2/Cnl2"/>
</dbReference>
<gene>
    <name evidence="2" type="ORF">K452DRAFT_287995</name>
</gene>
<proteinExistence type="predicted"/>
<keyword evidence="3" id="KW-1185">Reference proteome</keyword>
<keyword evidence="1" id="KW-0175">Coiled coil</keyword>
<evidence type="ECO:0000313" key="3">
    <source>
        <dbReference type="Proteomes" id="UP000799438"/>
    </source>
</evidence>
<organism evidence="2 3">
    <name type="scientific">Aplosporella prunicola CBS 121167</name>
    <dbReference type="NCBI Taxonomy" id="1176127"/>
    <lineage>
        <taxon>Eukaryota</taxon>
        <taxon>Fungi</taxon>
        <taxon>Dikarya</taxon>
        <taxon>Ascomycota</taxon>
        <taxon>Pezizomycotina</taxon>
        <taxon>Dothideomycetes</taxon>
        <taxon>Dothideomycetes incertae sedis</taxon>
        <taxon>Botryosphaeriales</taxon>
        <taxon>Aplosporellaceae</taxon>
        <taxon>Aplosporella</taxon>
    </lineage>
</organism>
<evidence type="ECO:0000256" key="1">
    <source>
        <dbReference type="SAM" id="Coils"/>
    </source>
</evidence>
<protein>
    <recommendedName>
        <fullName evidence="4">Cnl2/NKP2 family protein</fullName>
    </recommendedName>
</protein>
<dbReference type="AlphaFoldDB" id="A0A6A6BD45"/>
<accession>A0A6A6BD45</accession>
<evidence type="ECO:0000313" key="2">
    <source>
        <dbReference type="EMBL" id="KAF2141293.1"/>
    </source>
</evidence>
<dbReference type="GO" id="GO:0031511">
    <property type="term" value="C:Mis6-Sim4 complex"/>
    <property type="evidence" value="ECO:0007669"/>
    <property type="project" value="TreeGrafter"/>
</dbReference>
<evidence type="ECO:0008006" key="4">
    <source>
        <dbReference type="Google" id="ProtNLM"/>
    </source>
</evidence>
<dbReference type="Pfam" id="PF09447">
    <property type="entry name" value="Cnl2_NKP2"/>
    <property type="match status" value="1"/>
</dbReference>
<dbReference type="EMBL" id="ML995487">
    <property type="protein sequence ID" value="KAF2141293.1"/>
    <property type="molecule type" value="Genomic_DNA"/>
</dbReference>
<dbReference type="GO" id="GO:0007059">
    <property type="term" value="P:chromosome segregation"/>
    <property type="evidence" value="ECO:0007669"/>
    <property type="project" value="TreeGrafter"/>
</dbReference>
<sequence length="200" mass="22452">MPPTETSILSNFLLPAAPLPNILTLRQFTDLFPRAHQSNPAIPLLYRELQHQRAIDTDDVRRNIAAEAKRGERQKREVARARRRSEKAEYESLTGAQQTDVRMEQELFGRTGNAPGAKPHTLESMLRDMDEAGKSIEEEIEELEEESQAVLADIKTIVGDLSDLKYGRFSKPAAGGEELGPETVETLKQLRAVCQEIDTE</sequence>
<dbReference type="PANTHER" id="PTHR28064">
    <property type="entry name" value="INNER KINETOCHORE SUBUNIT NKP2"/>
    <property type="match status" value="1"/>
</dbReference>
<dbReference type="Proteomes" id="UP000799438">
    <property type="component" value="Unassembled WGS sequence"/>
</dbReference>
<reference evidence="2" key="1">
    <citation type="journal article" date="2020" name="Stud. Mycol.">
        <title>101 Dothideomycetes genomes: a test case for predicting lifestyles and emergence of pathogens.</title>
        <authorList>
            <person name="Haridas S."/>
            <person name="Albert R."/>
            <person name="Binder M."/>
            <person name="Bloem J."/>
            <person name="Labutti K."/>
            <person name="Salamov A."/>
            <person name="Andreopoulos B."/>
            <person name="Baker S."/>
            <person name="Barry K."/>
            <person name="Bills G."/>
            <person name="Bluhm B."/>
            <person name="Cannon C."/>
            <person name="Castanera R."/>
            <person name="Culley D."/>
            <person name="Daum C."/>
            <person name="Ezra D."/>
            <person name="Gonzalez J."/>
            <person name="Henrissat B."/>
            <person name="Kuo A."/>
            <person name="Liang C."/>
            <person name="Lipzen A."/>
            <person name="Lutzoni F."/>
            <person name="Magnuson J."/>
            <person name="Mondo S."/>
            <person name="Nolan M."/>
            <person name="Ohm R."/>
            <person name="Pangilinan J."/>
            <person name="Park H.-J."/>
            <person name="Ramirez L."/>
            <person name="Alfaro M."/>
            <person name="Sun H."/>
            <person name="Tritt A."/>
            <person name="Yoshinaga Y."/>
            <person name="Zwiers L.-H."/>
            <person name="Turgeon B."/>
            <person name="Goodwin S."/>
            <person name="Spatafora J."/>
            <person name="Crous P."/>
            <person name="Grigoriev I."/>
        </authorList>
    </citation>
    <scope>NUCLEOTIDE SEQUENCE</scope>
    <source>
        <strain evidence="2">CBS 121167</strain>
    </source>
</reference>